<evidence type="ECO:0000256" key="3">
    <source>
        <dbReference type="ARBA" id="ARBA00022694"/>
    </source>
</evidence>
<keyword evidence="3" id="KW-0819">tRNA processing</keyword>
<evidence type="ECO:0000313" key="5">
    <source>
        <dbReference type="EMBL" id="RHZ65096.1"/>
    </source>
</evidence>
<gene>
    <name evidence="5" type="ORF">Glove_319g29</name>
</gene>
<dbReference type="AlphaFoldDB" id="A0A397HU51"/>
<dbReference type="Pfam" id="PF01876">
    <property type="entry name" value="RNase_P_p30"/>
    <property type="match status" value="1"/>
</dbReference>
<dbReference type="Gene3D" id="3.20.20.140">
    <property type="entry name" value="Metal-dependent hydrolases"/>
    <property type="match status" value="1"/>
</dbReference>
<dbReference type="GO" id="GO:0005655">
    <property type="term" value="C:nucleolar ribonuclease P complex"/>
    <property type="evidence" value="ECO:0007669"/>
    <property type="project" value="TreeGrafter"/>
</dbReference>
<organism evidence="5 6">
    <name type="scientific">Diversispora epigaea</name>
    <dbReference type="NCBI Taxonomy" id="1348612"/>
    <lineage>
        <taxon>Eukaryota</taxon>
        <taxon>Fungi</taxon>
        <taxon>Fungi incertae sedis</taxon>
        <taxon>Mucoromycota</taxon>
        <taxon>Glomeromycotina</taxon>
        <taxon>Glomeromycetes</taxon>
        <taxon>Diversisporales</taxon>
        <taxon>Diversisporaceae</taxon>
        <taxon>Diversispora</taxon>
    </lineage>
</organism>
<dbReference type="EMBL" id="PQFF01000291">
    <property type="protein sequence ID" value="RHZ65096.1"/>
    <property type="molecule type" value="Genomic_DNA"/>
</dbReference>
<comment type="similarity">
    <text evidence="2">Belongs to the eukaryotic/archaeal RNase P protein component 3 family.</text>
</comment>
<evidence type="ECO:0000256" key="2">
    <source>
        <dbReference type="ARBA" id="ARBA00007331"/>
    </source>
</evidence>
<dbReference type="InterPro" id="IPR016195">
    <property type="entry name" value="Pol/histidinol_Pase-like"/>
</dbReference>
<name>A0A397HU51_9GLOM</name>
<dbReference type="SUPFAM" id="SSF89550">
    <property type="entry name" value="PHP domain-like"/>
    <property type="match status" value="1"/>
</dbReference>
<evidence type="ECO:0000256" key="4">
    <source>
        <dbReference type="SAM" id="MobiDB-lite"/>
    </source>
</evidence>
<dbReference type="GO" id="GO:0008033">
    <property type="term" value="P:tRNA processing"/>
    <property type="evidence" value="ECO:0007669"/>
    <property type="project" value="UniProtKB-KW"/>
</dbReference>
<sequence>MFYDLNIPFPTQPNQVVQRNELRKRIEILIKLGYQVIAFNHIVTGKINPNKTNPIKTLDYEIFDPNQNSRIEQLTRITIILEDSNQNIGLKSSNATASYDIISVQPTNEKLFQNACGTFEADIISLEMGSRLPFYIKHSTVGLAIERGVFFEICYAPAIRDASSRRQLISNAQNLVRVTRGKNIIITSEAQRAMELRGPYDIMNLATIMGMNQATAKECISTNCRSVVMHAATRRNTHKAAASFEPITSLKLNDLWKIGKEKSSNNSNDNNLKRMKFSEEEEGDDDNDDDNNNNNNNVKKKKKSNKLRKLET</sequence>
<feature type="compositionally biased region" description="Basic residues" evidence="4">
    <location>
        <begin position="298"/>
        <end position="312"/>
    </location>
</feature>
<dbReference type="Proteomes" id="UP000266861">
    <property type="component" value="Unassembled WGS sequence"/>
</dbReference>
<keyword evidence="6" id="KW-1185">Reference proteome</keyword>
<dbReference type="OrthoDB" id="17948at2759"/>
<reference evidence="5 6" key="1">
    <citation type="submission" date="2018-08" db="EMBL/GenBank/DDBJ databases">
        <title>Genome and evolution of the arbuscular mycorrhizal fungus Diversispora epigaea (formerly Glomus versiforme) and its bacterial endosymbionts.</title>
        <authorList>
            <person name="Sun X."/>
            <person name="Fei Z."/>
            <person name="Harrison M."/>
        </authorList>
    </citation>
    <scope>NUCLEOTIDE SEQUENCE [LARGE SCALE GENOMIC DNA]</scope>
    <source>
        <strain evidence="5 6">IT104</strain>
    </source>
</reference>
<evidence type="ECO:0000256" key="1">
    <source>
        <dbReference type="ARBA" id="ARBA00004123"/>
    </source>
</evidence>
<dbReference type="InterPro" id="IPR002738">
    <property type="entry name" value="RNase_P_p30"/>
</dbReference>
<comment type="subcellular location">
    <subcellularLocation>
        <location evidence="1">Nucleus</location>
    </subcellularLocation>
</comment>
<dbReference type="STRING" id="1348612.A0A397HU51"/>
<feature type="region of interest" description="Disordered" evidence="4">
    <location>
        <begin position="260"/>
        <end position="312"/>
    </location>
</feature>
<dbReference type="PANTHER" id="PTHR13031:SF0">
    <property type="entry name" value="RIBONUCLEASE P PROTEIN SUBUNIT P30"/>
    <property type="match status" value="1"/>
</dbReference>
<dbReference type="GO" id="GO:0003723">
    <property type="term" value="F:RNA binding"/>
    <property type="evidence" value="ECO:0007669"/>
    <property type="project" value="TreeGrafter"/>
</dbReference>
<accession>A0A397HU51</accession>
<proteinExistence type="inferred from homology"/>
<protein>
    <submittedName>
        <fullName evidence="5">Uncharacterized protein</fullName>
    </submittedName>
</protein>
<comment type="caution">
    <text evidence="5">The sequence shown here is derived from an EMBL/GenBank/DDBJ whole genome shotgun (WGS) entry which is preliminary data.</text>
</comment>
<evidence type="ECO:0000313" key="6">
    <source>
        <dbReference type="Proteomes" id="UP000266861"/>
    </source>
</evidence>
<feature type="compositionally biased region" description="Acidic residues" evidence="4">
    <location>
        <begin position="279"/>
        <end position="291"/>
    </location>
</feature>
<dbReference type="PANTHER" id="PTHR13031">
    <property type="entry name" value="RIBONUCLEASE P SUBUNIT P30"/>
    <property type="match status" value="1"/>
</dbReference>